<keyword evidence="5" id="KW-0460">Magnesium</keyword>
<evidence type="ECO:0000313" key="8">
    <source>
        <dbReference type="Proteomes" id="UP000294894"/>
    </source>
</evidence>
<dbReference type="GO" id="GO:0004427">
    <property type="term" value="F:inorganic diphosphate phosphatase activity"/>
    <property type="evidence" value="ECO:0007669"/>
    <property type="project" value="UniProtKB-EC"/>
</dbReference>
<dbReference type="PANTHER" id="PTHR10286">
    <property type="entry name" value="INORGANIC PYROPHOSPHATASE"/>
    <property type="match status" value="1"/>
</dbReference>
<protein>
    <recommendedName>
        <fullName evidence="2">inorganic diphosphatase</fullName>
        <ecNumber evidence="2">3.6.1.1</ecNumber>
    </recommendedName>
</protein>
<sequence length="181" mass="20148">MKTLPEGIPSPAGMLEAMPSDTRSRTDLHADGLVEVVVEIPRGGRNKYEQDDDGVIWFDRRIGGPAGFPGEYGYVVGIDAEDGDALDALVLCDEATYPGVHMIARVLGGFELRIGEDTETKILSVPESDHHQDHLRTLSDLPDNALEELDSFFVAYRMLEPGEMEVLRHLERDEVLRDWLS</sequence>
<dbReference type="SUPFAM" id="SSF50324">
    <property type="entry name" value="Inorganic pyrophosphatase"/>
    <property type="match status" value="1"/>
</dbReference>
<comment type="cofactor">
    <cofactor evidence="1">
        <name>Mg(2+)</name>
        <dbReference type="ChEBI" id="CHEBI:18420"/>
    </cofactor>
</comment>
<keyword evidence="3" id="KW-0479">Metal-binding</keyword>
<keyword evidence="8" id="KW-1185">Reference proteome</keyword>
<organism evidence="7 8">
    <name type="scientific">Nocardioides euryhalodurans</name>
    <dbReference type="NCBI Taxonomy" id="2518370"/>
    <lineage>
        <taxon>Bacteria</taxon>
        <taxon>Bacillati</taxon>
        <taxon>Actinomycetota</taxon>
        <taxon>Actinomycetes</taxon>
        <taxon>Propionibacteriales</taxon>
        <taxon>Nocardioidaceae</taxon>
        <taxon>Nocardioides</taxon>
    </lineage>
</organism>
<reference evidence="7 8" key="1">
    <citation type="submission" date="2019-03" db="EMBL/GenBank/DDBJ databases">
        <title>Three New Species of Nocardioides, Nocardioides euryhalodurans sp. nov., Nocardioides seonyuensis sp. nov. and Nocardioides eburneoflavus sp. nov., Iolated from Soil.</title>
        <authorList>
            <person name="Roh S.G."/>
            <person name="Lee C."/>
            <person name="Kim M.-K."/>
            <person name="Kim S.B."/>
        </authorList>
    </citation>
    <scope>NUCLEOTIDE SEQUENCE [LARGE SCALE GENOMIC DNA]</scope>
    <source>
        <strain evidence="7 8">MMS17-SY117</strain>
    </source>
</reference>
<dbReference type="KEGG" id="noy:EXE57_02255"/>
<name>A0A4V1BDI3_9ACTN</name>
<dbReference type="AlphaFoldDB" id="A0A4V1BDI3"/>
<dbReference type="RefSeq" id="WP_135073615.1">
    <property type="nucleotide sequence ID" value="NZ_CP038267.1"/>
</dbReference>
<evidence type="ECO:0000256" key="2">
    <source>
        <dbReference type="ARBA" id="ARBA00012146"/>
    </source>
</evidence>
<proteinExistence type="predicted"/>
<evidence type="ECO:0000256" key="4">
    <source>
        <dbReference type="ARBA" id="ARBA00022801"/>
    </source>
</evidence>
<gene>
    <name evidence="7" type="ORF">EXE57_02255</name>
</gene>
<evidence type="ECO:0000256" key="3">
    <source>
        <dbReference type="ARBA" id="ARBA00022723"/>
    </source>
</evidence>
<dbReference type="EMBL" id="CP038267">
    <property type="protein sequence ID" value="QBR91222.1"/>
    <property type="molecule type" value="Genomic_DNA"/>
</dbReference>
<dbReference type="GO" id="GO:0000287">
    <property type="term" value="F:magnesium ion binding"/>
    <property type="evidence" value="ECO:0007669"/>
    <property type="project" value="InterPro"/>
</dbReference>
<dbReference type="OrthoDB" id="5189913at2"/>
<keyword evidence="4" id="KW-0378">Hydrolase</keyword>
<feature type="region of interest" description="Disordered" evidence="6">
    <location>
        <begin position="1"/>
        <end position="24"/>
    </location>
</feature>
<dbReference type="Proteomes" id="UP000294894">
    <property type="component" value="Chromosome"/>
</dbReference>
<evidence type="ECO:0000256" key="6">
    <source>
        <dbReference type="SAM" id="MobiDB-lite"/>
    </source>
</evidence>
<dbReference type="InterPro" id="IPR036649">
    <property type="entry name" value="Pyrophosphatase_sf"/>
</dbReference>
<dbReference type="Gene3D" id="3.90.80.10">
    <property type="entry name" value="Inorganic pyrophosphatase"/>
    <property type="match status" value="1"/>
</dbReference>
<dbReference type="InterPro" id="IPR008162">
    <property type="entry name" value="Pyrophosphatase"/>
</dbReference>
<evidence type="ECO:0000256" key="5">
    <source>
        <dbReference type="ARBA" id="ARBA00022842"/>
    </source>
</evidence>
<dbReference type="GO" id="GO:0005737">
    <property type="term" value="C:cytoplasm"/>
    <property type="evidence" value="ECO:0007669"/>
    <property type="project" value="InterPro"/>
</dbReference>
<evidence type="ECO:0000313" key="7">
    <source>
        <dbReference type="EMBL" id="QBR91222.1"/>
    </source>
</evidence>
<dbReference type="GO" id="GO:0006796">
    <property type="term" value="P:phosphate-containing compound metabolic process"/>
    <property type="evidence" value="ECO:0007669"/>
    <property type="project" value="InterPro"/>
</dbReference>
<dbReference type="EC" id="3.6.1.1" evidence="2"/>
<evidence type="ECO:0000256" key="1">
    <source>
        <dbReference type="ARBA" id="ARBA00001946"/>
    </source>
</evidence>
<dbReference type="Pfam" id="PF00719">
    <property type="entry name" value="Pyrophosphatase"/>
    <property type="match status" value="1"/>
</dbReference>
<accession>A0A4V1BDI3</accession>